<dbReference type="Proteomes" id="UP001465668">
    <property type="component" value="Unassembled WGS sequence"/>
</dbReference>
<proteinExistence type="predicted"/>
<feature type="compositionally biased region" description="Polar residues" evidence="1">
    <location>
        <begin position="101"/>
        <end position="114"/>
    </location>
</feature>
<protein>
    <recommendedName>
        <fullName evidence="4">F-box domain-containing protein</fullName>
    </recommendedName>
</protein>
<dbReference type="EMBL" id="JARVKM010000006">
    <property type="protein sequence ID" value="KAK9780399.1"/>
    <property type="molecule type" value="Genomic_DNA"/>
</dbReference>
<comment type="caution">
    <text evidence="2">The sequence shown here is derived from an EMBL/GenBank/DDBJ whole genome shotgun (WGS) entry which is preliminary data.</text>
</comment>
<evidence type="ECO:0000256" key="1">
    <source>
        <dbReference type="SAM" id="MobiDB-lite"/>
    </source>
</evidence>
<organism evidence="2 3">
    <name type="scientific">Seiridium cardinale</name>
    <dbReference type="NCBI Taxonomy" id="138064"/>
    <lineage>
        <taxon>Eukaryota</taxon>
        <taxon>Fungi</taxon>
        <taxon>Dikarya</taxon>
        <taxon>Ascomycota</taxon>
        <taxon>Pezizomycotina</taxon>
        <taxon>Sordariomycetes</taxon>
        <taxon>Xylariomycetidae</taxon>
        <taxon>Amphisphaeriales</taxon>
        <taxon>Sporocadaceae</taxon>
        <taxon>Seiridium</taxon>
    </lineage>
</organism>
<evidence type="ECO:0008006" key="4">
    <source>
        <dbReference type="Google" id="ProtNLM"/>
    </source>
</evidence>
<reference evidence="2 3" key="1">
    <citation type="submission" date="2024-02" db="EMBL/GenBank/DDBJ databases">
        <title>First draft genome assembly of two strains of Seiridium cardinale.</title>
        <authorList>
            <person name="Emiliani G."/>
            <person name="Scali E."/>
        </authorList>
    </citation>
    <scope>NUCLEOTIDE SEQUENCE [LARGE SCALE GENOMIC DNA]</scope>
    <source>
        <strain evidence="2 3">BM-138-000479</strain>
    </source>
</reference>
<keyword evidence="3" id="KW-1185">Reference proteome</keyword>
<accession>A0ABR2Y2T9</accession>
<sequence>MASAAARVASMPELMELIFKDTDSRTLLVSAQRVNKTWRDIIQNSHQVQRNMFFKPIAPESDEEIIEGRTINPLLAEVFPTFFKTMPKPGERRRGKRGGTSMLNTQADETSSGYDSKPFSFMDDPPVPRRSKRLVSSRSRREAFLRKGASWRNMLVQQPAAPHVGYIEVRGPMERMFYSDIIKNKTNGSGVTMGMLYDMVYRFMGQNNDRSRSCVYWRDEQADKTRGLYNSYNRGEYGILADYSDDVGIVVIRHAYPLEKGQNGDVRQVSSLDKTYRPAEMQLYNPKLVCLAAEDWFG</sequence>
<evidence type="ECO:0000313" key="2">
    <source>
        <dbReference type="EMBL" id="KAK9780399.1"/>
    </source>
</evidence>
<name>A0ABR2Y2T9_9PEZI</name>
<feature type="region of interest" description="Disordered" evidence="1">
    <location>
        <begin position="86"/>
        <end position="135"/>
    </location>
</feature>
<evidence type="ECO:0000313" key="3">
    <source>
        <dbReference type="Proteomes" id="UP001465668"/>
    </source>
</evidence>
<gene>
    <name evidence="2" type="ORF">SCAR479_02514</name>
</gene>